<reference evidence="1 2" key="1">
    <citation type="submission" date="2013-01" db="EMBL/GenBank/DDBJ databases">
        <authorList>
            <person name="Harkins D.M."/>
            <person name="Durkin A.S."/>
            <person name="Brinkac L.M."/>
            <person name="Haft D.H."/>
            <person name="Selengut J.D."/>
            <person name="Sanka R."/>
            <person name="DePew J."/>
            <person name="Purushe J."/>
            <person name="Matthias M.A."/>
            <person name="Vinetz J.M."/>
            <person name="Sutton G.G."/>
            <person name="Nierman W.C."/>
            <person name="Fouts D.E."/>
        </authorList>
    </citation>
    <scope>NUCLEOTIDE SEQUENCE [LARGE SCALE GENOMIC DNA]</scope>
    <source>
        <strain evidence="1 2">CBC1416</strain>
    </source>
</reference>
<accession>M6W6Q4</accession>
<protein>
    <submittedName>
        <fullName evidence="1">Uncharacterized protein</fullName>
    </submittedName>
</protein>
<evidence type="ECO:0000313" key="2">
    <source>
        <dbReference type="Proteomes" id="UP000012149"/>
    </source>
</evidence>
<evidence type="ECO:0000313" key="1">
    <source>
        <dbReference type="EMBL" id="EMO57423.1"/>
    </source>
</evidence>
<sequence length="71" mass="8746">MRIFLYSIYIRNKYKLYLSNFKIHLDQVRFCEIRFERKNRFLFFLNSKKDRCLIKIPNFESTKDISGTVSV</sequence>
<name>M6W6Q4_9LEPT</name>
<dbReference type="AlphaFoldDB" id="M6W6Q4"/>
<gene>
    <name evidence="1" type="ORF">LEP1GSC161_1903</name>
</gene>
<comment type="caution">
    <text evidence="1">The sequence shown here is derived from an EMBL/GenBank/DDBJ whole genome shotgun (WGS) entry which is preliminary data.</text>
</comment>
<organism evidence="1 2">
    <name type="scientific">Leptospira santarosai str. CBC1416</name>
    <dbReference type="NCBI Taxonomy" id="1193059"/>
    <lineage>
        <taxon>Bacteria</taxon>
        <taxon>Pseudomonadati</taxon>
        <taxon>Spirochaetota</taxon>
        <taxon>Spirochaetia</taxon>
        <taxon>Leptospirales</taxon>
        <taxon>Leptospiraceae</taxon>
        <taxon>Leptospira</taxon>
    </lineage>
</organism>
<dbReference type="Proteomes" id="UP000012149">
    <property type="component" value="Unassembled WGS sequence"/>
</dbReference>
<dbReference type="EMBL" id="AKWE02000119">
    <property type="protein sequence ID" value="EMO57423.1"/>
    <property type="molecule type" value="Genomic_DNA"/>
</dbReference>
<proteinExistence type="predicted"/>